<evidence type="ECO:0000256" key="1">
    <source>
        <dbReference type="ARBA" id="ARBA00010617"/>
    </source>
</evidence>
<name>A0A0D3DUR0_BRAOL</name>
<dbReference type="Gramene" id="Bo8g095620.1">
    <property type="protein sequence ID" value="Bo8g095620.1"/>
    <property type="gene ID" value="Bo8g095620"/>
</dbReference>
<keyword evidence="4" id="KW-0732">Signal</keyword>
<dbReference type="AlphaFoldDB" id="A0A0D3DUR0"/>
<dbReference type="eggNOG" id="KOG0156">
    <property type="taxonomic scope" value="Eukaryota"/>
</dbReference>
<reference evidence="5 6" key="1">
    <citation type="journal article" date="2014" name="Genome Biol.">
        <title>Transcriptome and methylome profiling reveals relics of genome dominance in the mesopolyploid Brassica oleracea.</title>
        <authorList>
            <person name="Parkin I.A."/>
            <person name="Koh C."/>
            <person name="Tang H."/>
            <person name="Robinson S.J."/>
            <person name="Kagale S."/>
            <person name="Clarke W.E."/>
            <person name="Town C.D."/>
            <person name="Nixon J."/>
            <person name="Krishnakumar V."/>
            <person name="Bidwell S.L."/>
            <person name="Denoeud F."/>
            <person name="Belcram H."/>
            <person name="Links M.G."/>
            <person name="Just J."/>
            <person name="Clarke C."/>
            <person name="Bender T."/>
            <person name="Huebert T."/>
            <person name="Mason A.S."/>
            <person name="Pires J.C."/>
            <person name="Barker G."/>
            <person name="Moore J."/>
            <person name="Walley P.G."/>
            <person name="Manoli S."/>
            <person name="Batley J."/>
            <person name="Edwards D."/>
            <person name="Nelson M.N."/>
            <person name="Wang X."/>
            <person name="Paterson A.H."/>
            <person name="King G."/>
            <person name="Bancroft I."/>
            <person name="Chalhoub B."/>
            <person name="Sharpe A.G."/>
        </authorList>
    </citation>
    <scope>NUCLEOTIDE SEQUENCE</scope>
    <source>
        <strain evidence="5 6">cv. TO1000</strain>
    </source>
</reference>
<organism evidence="5 6">
    <name type="scientific">Brassica oleracea var. oleracea</name>
    <dbReference type="NCBI Taxonomy" id="109376"/>
    <lineage>
        <taxon>Eukaryota</taxon>
        <taxon>Viridiplantae</taxon>
        <taxon>Streptophyta</taxon>
        <taxon>Embryophyta</taxon>
        <taxon>Tracheophyta</taxon>
        <taxon>Spermatophyta</taxon>
        <taxon>Magnoliopsida</taxon>
        <taxon>eudicotyledons</taxon>
        <taxon>Gunneridae</taxon>
        <taxon>Pentapetalae</taxon>
        <taxon>rosids</taxon>
        <taxon>malvids</taxon>
        <taxon>Brassicales</taxon>
        <taxon>Brassicaceae</taxon>
        <taxon>Brassiceae</taxon>
        <taxon>Brassica</taxon>
    </lineage>
</organism>
<dbReference type="EnsemblPlants" id="Bo8g095620.1">
    <property type="protein sequence ID" value="Bo8g095620.1"/>
    <property type="gene ID" value="Bo8g095620"/>
</dbReference>
<evidence type="ECO:0000256" key="3">
    <source>
        <dbReference type="RuleBase" id="RU000461"/>
    </source>
</evidence>
<proteinExistence type="inferred from homology"/>
<keyword evidence="3" id="KW-0560">Oxidoreductase</keyword>
<evidence type="ECO:0000256" key="4">
    <source>
        <dbReference type="SAM" id="SignalP"/>
    </source>
</evidence>
<dbReference type="PRINTS" id="PR00463">
    <property type="entry name" value="EP450I"/>
</dbReference>
<keyword evidence="3" id="KW-0503">Monooxygenase</keyword>
<dbReference type="CDD" id="cd11073">
    <property type="entry name" value="CYP76-like"/>
    <property type="match status" value="1"/>
</dbReference>
<keyword evidence="2 3" id="KW-0349">Heme</keyword>
<dbReference type="SUPFAM" id="SSF48264">
    <property type="entry name" value="Cytochrome P450"/>
    <property type="match status" value="1"/>
</dbReference>
<dbReference type="PRINTS" id="PR00385">
    <property type="entry name" value="P450"/>
</dbReference>
<dbReference type="GO" id="GO:0004497">
    <property type="term" value="F:monooxygenase activity"/>
    <property type="evidence" value="ECO:0007669"/>
    <property type="project" value="UniProtKB-KW"/>
</dbReference>
<reference evidence="5" key="2">
    <citation type="submission" date="2015-03" db="UniProtKB">
        <authorList>
            <consortium name="EnsemblPlants"/>
        </authorList>
    </citation>
    <scope>IDENTIFICATION</scope>
</reference>
<dbReference type="PANTHER" id="PTHR47950">
    <property type="entry name" value="CYTOCHROME P450, FAMILY 76, SUBFAMILY C, POLYPEPTIDE 5-RELATED"/>
    <property type="match status" value="1"/>
</dbReference>
<dbReference type="PANTHER" id="PTHR47950:SF44">
    <property type="entry name" value="CYTOCHROME P450, FAMILY 76, SUBFAMILY C, POLYPEPTIDE 5-RELATED"/>
    <property type="match status" value="1"/>
</dbReference>
<comment type="similarity">
    <text evidence="1 3">Belongs to the cytochrome P450 family.</text>
</comment>
<dbReference type="Proteomes" id="UP000032141">
    <property type="component" value="Chromosome C8"/>
</dbReference>
<dbReference type="InterPro" id="IPR017972">
    <property type="entry name" value="Cyt_P450_CS"/>
</dbReference>
<dbReference type="GO" id="GO:0016705">
    <property type="term" value="F:oxidoreductase activity, acting on paired donors, with incorporation or reduction of molecular oxygen"/>
    <property type="evidence" value="ECO:0007669"/>
    <property type="project" value="InterPro"/>
</dbReference>
<dbReference type="STRING" id="109376.A0A0D3DUR0"/>
<dbReference type="PROSITE" id="PS00086">
    <property type="entry name" value="CYTOCHROME_P450"/>
    <property type="match status" value="1"/>
</dbReference>
<protein>
    <recommendedName>
        <fullName evidence="7">Cytochrome P450</fullName>
    </recommendedName>
</protein>
<dbReference type="GO" id="GO:0020037">
    <property type="term" value="F:heme binding"/>
    <property type="evidence" value="ECO:0007669"/>
    <property type="project" value="InterPro"/>
</dbReference>
<evidence type="ECO:0000313" key="6">
    <source>
        <dbReference type="Proteomes" id="UP000032141"/>
    </source>
</evidence>
<accession>A0A0D3DUR0</accession>
<dbReference type="Gene3D" id="1.10.630.10">
    <property type="entry name" value="Cytochrome P450"/>
    <property type="match status" value="1"/>
</dbReference>
<evidence type="ECO:0000256" key="2">
    <source>
        <dbReference type="PIRSR" id="PIRSR602401-1"/>
    </source>
</evidence>
<feature type="binding site" description="axial binding residue" evidence="2">
    <location>
        <position position="425"/>
    </location>
    <ligand>
        <name>heme</name>
        <dbReference type="ChEBI" id="CHEBI:30413"/>
    </ligand>
    <ligandPart>
        <name>Fe</name>
        <dbReference type="ChEBI" id="CHEBI:18248"/>
    </ligandPart>
</feature>
<evidence type="ECO:0000313" key="5">
    <source>
        <dbReference type="EnsemblPlants" id="Bo8g095620.1"/>
    </source>
</evidence>
<dbReference type="OMA" id="EPICAVP"/>
<keyword evidence="2 3" id="KW-0479">Metal-binding</keyword>
<dbReference type="GO" id="GO:0005506">
    <property type="term" value="F:iron ion binding"/>
    <property type="evidence" value="ECO:0007669"/>
    <property type="project" value="InterPro"/>
</dbReference>
<dbReference type="InterPro" id="IPR002401">
    <property type="entry name" value="Cyt_P450_E_grp-I"/>
</dbReference>
<evidence type="ECO:0008006" key="7">
    <source>
        <dbReference type="Google" id="ProtNLM"/>
    </source>
</evidence>
<sequence length="498" mass="56868">MSLLLLCFIFFLFTCSGFEGAKISTGPPRLTLLGNILQIGEKPHRSLADLSRIYGSVMTLKLGWLTTVVISSPEAAKEVLKTHDHVLCYRISTDPVRATGHHERSFAWLPPFGRWRFLRKITTQQLFSTRSLEATKHLRMRKVQELMSFVDRCSERSVAVNIARASFITSLNIISNALFSTNLASFDDSETTDDFQNVVLRMMEIAGKPNTADFFPFLGFLDLQGTRKEARLCMNKLFRVFQRFIDTKRSLKASRNKENDMLSFLLDISQEKESELDDDGIKHLLLDLILAGADTSSSTVEWAMAELLRNPKMMVKAQEEIRQVIRRNDAVRELDIFELPYLQAVVKETLRLHPPSPFLIPRTSESDDVRIFEFICIPKNTQKGRDPNVWENPTQFKPERFLGREIDVKGNDFELIPFGAGKRICPGLPLGFRIVHLVLASLLYGFDWKYQNGIFPENVDMSEAFGVTLHKAEPICAVPIKKHVRLTSSSFLYFSTYL</sequence>
<dbReference type="Pfam" id="PF00067">
    <property type="entry name" value="p450"/>
    <property type="match status" value="1"/>
</dbReference>
<feature type="signal peptide" evidence="4">
    <location>
        <begin position="1"/>
        <end position="17"/>
    </location>
</feature>
<feature type="chain" id="PRO_5045192109" description="Cytochrome P450" evidence="4">
    <location>
        <begin position="18"/>
        <end position="498"/>
    </location>
</feature>
<dbReference type="InterPro" id="IPR001128">
    <property type="entry name" value="Cyt_P450"/>
</dbReference>
<keyword evidence="2 3" id="KW-0408">Iron</keyword>
<dbReference type="HOGENOM" id="CLU_001570_4_2_1"/>
<keyword evidence="6" id="KW-1185">Reference proteome</keyword>
<comment type="cofactor">
    <cofactor evidence="2">
        <name>heme</name>
        <dbReference type="ChEBI" id="CHEBI:30413"/>
    </cofactor>
</comment>
<dbReference type="InterPro" id="IPR036396">
    <property type="entry name" value="Cyt_P450_sf"/>
</dbReference>